<reference evidence="1 3" key="1">
    <citation type="submission" date="2024-11" db="EMBL/GenBank/DDBJ databases">
        <title>Chromosome-level genome assembly of the freshwater bivalve Anodonta woodiana.</title>
        <authorList>
            <person name="Chen X."/>
        </authorList>
    </citation>
    <scope>NUCLEOTIDE SEQUENCE [LARGE SCALE GENOMIC DNA]</scope>
    <source>
        <strain evidence="1">MN2024</strain>
        <tissue evidence="1">Gills</tissue>
    </source>
</reference>
<evidence type="ECO:0000313" key="3">
    <source>
        <dbReference type="Proteomes" id="UP001634394"/>
    </source>
</evidence>
<sequence>MGSIKVKWVLFRKHRFKTFLLTVLIPCVIILLLIETKEFVYQKDFPSYCLQRSFELNNVFVPELELYLRMYSNDYKTYKGMLTRSMRYYWPGNASMVVVLDSENEKDHKLANTLVQTYPYPRICFQAPVDPKVYHGRGHERMQRDYFYPELFASKEYIGYIDTDTLFVTRVTKDLLFEDGKPVIIGFYGRAFCGFWSKISETTAALFKTKEVMRCMSIFPVIIKVQHVVAARKYLAKLHNTTFDELYEKYVVAFDSFAQYNALCQYIWMFHRDEYTFYFQLIPHTLDGQWHGEKLSPGRQAPEYYELNVKPEQKIPKARSSVHYRYFHDWPNPVTFRRTLMSGLCYSGGFEICKEKCNFFNKTALQVEMFIFDFNDWTWDKRCIEAQKRHYASVQKESEETLRSAIQLGCDEIDSLTIYD</sequence>
<name>A0ABD3XBI9_SINWO</name>
<dbReference type="EMBL" id="JBJQND010000003">
    <property type="protein sequence ID" value="KAL3883622.1"/>
    <property type="molecule type" value="Genomic_DNA"/>
</dbReference>
<protein>
    <submittedName>
        <fullName evidence="1">Uncharacterized protein</fullName>
    </submittedName>
</protein>
<comment type="caution">
    <text evidence="1">The sequence shown here is derived from an EMBL/GenBank/DDBJ whole genome shotgun (WGS) entry which is preliminary data.</text>
</comment>
<keyword evidence="3" id="KW-1185">Reference proteome</keyword>
<organism evidence="1 3">
    <name type="scientific">Sinanodonta woodiana</name>
    <name type="common">Chinese pond mussel</name>
    <name type="synonym">Anodonta woodiana</name>
    <dbReference type="NCBI Taxonomy" id="1069815"/>
    <lineage>
        <taxon>Eukaryota</taxon>
        <taxon>Metazoa</taxon>
        <taxon>Spiralia</taxon>
        <taxon>Lophotrochozoa</taxon>
        <taxon>Mollusca</taxon>
        <taxon>Bivalvia</taxon>
        <taxon>Autobranchia</taxon>
        <taxon>Heteroconchia</taxon>
        <taxon>Palaeoheterodonta</taxon>
        <taxon>Unionida</taxon>
        <taxon>Unionoidea</taxon>
        <taxon>Unionidae</taxon>
        <taxon>Unioninae</taxon>
        <taxon>Sinanodonta</taxon>
    </lineage>
</organism>
<proteinExistence type="predicted"/>
<gene>
    <name evidence="1" type="ORF">ACJMK2_029867</name>
    <name evidence="2" type="ORF">ACJMK2_029902</name>
</gene>
<evidence type="ECO:0000313" key="1">
    <source>
        <dbReference type="EMBL" id="KAL3883622.1"/>
    </source>
</evidence>
<dbReference type="EMBL" id="JBJQND010000003">
    <property type="protein sequence ID" value="KAL3883662.1"/>
    <property type="molecule type" value="Genomic_DNA"/>
</dbReference>
<evidence type="ECO:0000313" key="2">
    <source>
        <dbReference type="EMBL" id="KAL3883662.1"/>
    </source>
</evidence>
<dbReference type="Proteomes" id="UP001634394">
    <property type="component" value="Unassembled WGS sequence"/>
</dbReference>
<dbReference type="AlphaFoldDB" id="A0ABD3XBI9"/>
<accession>A0ABD3XBI9</accession>